<feature type="transmembrane region" description="Helical" evidence="5">
    <location>
        <begin position="326"/>
        <end position="345"/>
    </location>
</feature>
<keyword evidence="4 5" id="KW-0472">Membrane</keyword>
<dbReference type="RefSeq" id="WP_122237049.1">
    <property type="nucleotide sequence ID" value="NZ_RDQM01000001.1"/>
</dbReference>
<evidence type="ECO:0000259" key="6">
    <source>
        <dbReference type="Pfam" id="PF04932"/>
    </source>
</evidence>
<name>A0A3M6QDS9_9BURK</name>
<feature type="transmembrane region" description="Helical" evidence="5">
    <location>
        <begin position="169"/>
        <end position="186"/>
    </location>
</feature>
<protein>
    <submittedName>
        <fullName evidence="7">O-antigen ligase domain-containing protein</fullName>
    </submittedName>
</protein>
<feature type="transmembrane region" description="Helical" evidence="5">
    <location>
        <begin position="106"/>
        <end position="125"/>
    </location>
</feature>
<comment type="caution">
    <text evidence="7">The sequence shown here is derived from an EMBL/GenBank/DDBJ whole genome shotgun (WGS) entry which is preliminary data.</text>
</comment>
<evidence type="ECO:0000256" key="4">
    <source>
        <dbReference type="ARBA" id="ARBA00023136"/>
    </source>
</evidence>
<dbReference type="GO" id="GO:0016874">
    <property type="term" value="F:ligase activity"/>
    <property type="evidence" value="ECO:0007669"/>
    <property type="project" value="UniProtKB-KW"/>
</dbReference>
<dbReference type="AlphaFoldDB" id="A0A3M6QDS9"/>
<evidence type="ECO:0000256" key="2">
    <source>
        <dbReference type="ARBA" id="ARBA00022692"/>
    </source>
</evidence>
<keyword evidence="7" id="KW-0436">Ligase</keyword>
<dbReference type="GO" id="GO:0016020">
    <property type="term" value="C:membrane"/>
    <property type="evidence" value="ECO:0007669"/>
    <property type="project" value="UniProtKB-SubCell"/>
</dbReference>
<reference evidence="7 8" key="1">
    <citation type="submission" date="2018-10" db="EMBL/GenBank/DDBJ databases">
        <title>Comamonadaceae CDC group NO-1 genome sequencing and assembly.</title>
        <authorList>
            <person name="Bernier A.-M."/>
            <person name="Bernard K."/>
        </authorList>
    </citation>
    <scope>NUCLEOTIDE SEQUENCE [LARGE SCALE GENOMIC DNA]</scope>
    <source>
        <strain evidence="7 8">NML970147</strain>
    </source>
</reference>
<dbReference type="Proteomes" id="UP000267521">
    <property type="component" value="Unassembled WGS sequence"/>
</dbReference>
<dbReference type="PANTHER" id="PTHR37422:SF23">
    <property type="entry name" value="TEICHURONIC ACID BIOSYNTHESIS PROTEIN TUAE"/>
    <property type="match status" value="1"/>
</dbReference>
<evidence type="ECO:0000256" key="1">
    <source>
        <dbReference type="ARBA" id="ARBA00004141"/>
    </source>
</evidence>
<sequence>MTLTTLVNVATFLFFALSLCAKSGYSYGTLLLLGAALATLPRWWGRRARGPAINAIALGFVLMGLAGIGDAWFSGLSATYYNIPSRFLIIALLLFFLSVHPPDPRAIWLGAACGAVLGAISAHYYSHYAPEMLQFGRGARYLNPIQFGNLAVLLTVFAACGLRSRPSAWQRAVLIVGIAAGLYATILSETRGSLVGLGFALCALALFKLRRRHLRPRNLGLAAALCGAALGALWLNDGNILEQRLNAAQRDIALYQQGTTTTSVGTRLEMWRFAWHEGWRYPLLGAGTARMRQDMAAWDQAQPQPTHITRFGHLHNEFLDAFARRGLLGLALVLFLTLLPLRLYWRAPPQPGGDPQIVALWLAGVSHLLLYIGFGLTQAALYGHNSGFHFFALPLFLFYTAWQARLGHAAPCGFVFQIKENRC</sequence>
<feature type="transmembrane region" description="Helical" evidence="5">
    <location>
        <begin position="357"/>
        <end position="376"/>
    </location>
</feature>
<keyword evidence="2 5" id="KW-0812">Transmembrane</keyword>
<dbReference type="InterPro" id="IPR051533">
    <property type="entry name" value="WaaL-like"/>
</dbReference>
<feature type="transmembrane region" description="Helical" evidence="5">
    <location>
        <begin position="79"/>
        <end position="99"/>
    </location>
</feature>
<keyword evidence="3 5" id="KW-1133">Transmembrane helix</keyword>
<evidence type="ECO:0000313" key="8">
    <source>
        <dbReference type="Proteomes" id="UP000267521"/>
    </source>
</evidence>
<dbReference type="Pfam" id="PF04932">
    <property type="entry name" value="Wzy_C"/>
    <property type="match status" value="1"/>
</dbReference>
<feature type="transmembrane region" description="Helical" evidence="5">
    <location>
        <begin position="192"/>
        <end position="207"/>
    </location>
</feature>
<feature type="transmembrane region" description="Helical" evidence="5">
    <location>
        <begin position="12"/>
        <end position="40"/>
    </location>
</feature>
<feature type="domain" description="O-antigen ligase-related" evidence="6">
    <location>
        <begin position="178"/>
        <end position="334"/>
    </location>
</feature>
<accession>A0A3M6QDS9</accession>
<evidence type="ECO:0000256" key="3">
    <source>
        <dbReference type="ARBA" id="ARBA00022989"/>
    </source>
</evidence>
<evidence type="ECO:0000256" key="5">
    <source>
        <dbReference type="SAM" id="Phobius"/>
    </source>
</evidence>
<gene>
    <name evidence="7" type="ORF">EBQ26_00370</name>
</gene>
<feature type="transmembrane region" description="Helical" evidence="5">
    <location>
        <begin position="52"/>
        <end position="73"/>
    </location>
</feature>
<proteinExistence type="predicted"/>
<evidence type="ECO:0000313" key="7">
    <source>
        <dbReference type="EMBL" id="RMX01278.1"/>
    </source>
</evidence>
<dbReference type="InterPro" id="IPR007016">
    <property type="entry name" value="O-antigen_ligase-rel_domated"/>
</dbReference>
<dbReference type="PANTHER" id="PTHR37422">
    <property type="entry name" value="TEICHURONIC ACID BIOSYNTHESIS PROTEIN TUAE"/>
    <property type="match status" value="1"/>
</dbReference>
<feature type="transmembrane region" description="Helical" evidence="5">
    <location>
        <begin position="382"/>
        <end position="402"/>
    </location>
</feature>
<organism evidence="7 8">
    <name type="scientific">Allofranklinella schreckenbergeri</name>
    <dbReference type="NCBI Taxonomy" id="1076744"/>
    <lineage>
        <taxon>Bacteria</taxon>
        <taxon>Pseudomonadati</taxon>
        <taxon>Pseudomonadota</taxon>
        <taxon>Betaproteobacteria</taxon>
        <taxon>Burkholderiales</taxon>
        <taxon>Comamonadaceae</taxon>
        <taxon>Allofranklinella</taxon>
    </lineage>
</organism>
<comment type="subcellular location">
    <subcellularLocation>
        <location evidence="1">Membrane</location>
        <topology evidence="1">Multi-pass membrane protein</topology>
    </subcellularLocation>
</comment>
<feature type="transmembrane region" description="Helical" evidence="5">
    <location>
        <begin position="145"/>
        <end position="162"/>
    </location>
</feature>
<dbReference type="EMBL" id="RDQM01000001">
    <property type="protein sequence ID" value="RMX01278.1"/>
    <property type="molecule type" value="Genomic_DNA"/>
</dbReference>